<evidence type="ECO:0000256" key="6">
    <source>
        <dbReference type="SAM" id="Coils"/>
    </source>
</evidence>
<dbReference type="Proteomes" id="UP000789405">
    <property type="component" value="Unassembled WGS sequence"/>
</dbReference>
<dbReference type="PROSITE" id="PS00036">
    <property type="entry name" value="BZIP_BASIC"/>
    <property type="match status" value="1"/>
</dbReference>
<dbReference type="SUPFAM" id="SSF57959">
    <property type="entry name" value="Leucine zipper domain"/>
    <property type="match status" value="1"/>
</dbReference>
<comment type="caution">
    <text evidence="9">The sequence shown here is derived from an EMBL/GenBank/DDBJ whole genome shotgun (WGS) entry which is preliminary data.</text>
</comment>
<evidence type="ECO:0000256" key="3">
    <source>
        <dbReference type="ARBA" id="ARBA00023125"/>
    </source>
</evidence>
<dbReference type="AlphaFoldDB" id="A0A9N9HXU8"/>
<gene>
    <name evidence="9" type="ORF">DERYTH_LOCUS13593</name>
</gene>
<dbReference type="Pfam" id="PF07716">
    <property type="entry name" value="bZIP_2"/>
    <property type="match status" value="1"/>
</dbReference>
<sequence>MSSNNDTYNSYISQLNLLTPVSLMSDSTREEDLNDTDLESWSNSQFIDVSYGMGFPDNDFEVSPGMFEDQDIAAQPAMMVQSGLSTISNSPQFQPSIYPIFTYPAANSIMTARIRPITIAPAVTTTLTSPTFPQTYPTSPTNMDVTKEETVVSPASSPPKVTADTTNHPSHKNSTAKTSQLTSSDISKKDADSKQSIDPEVVAKLAAEEDKRRRNTAASARFRVKKKMREQALERTAKEMSSKAEAFENRVKELEMEVKWLRSLIVEKDARLLDIDRPGKKHKTEPENQDAEANQKE</sequence>
<dbReference type="CDD" id="cd14705">
    <property type="entry name" value="bZIP_Zip1"/>
    <property type="match status" value="1"/>
</dbReference>
<evidence type="ECO:0000256" key="2">
    <source>
        <dbReference type="ARBA" id="ARBA00023015"/>
    </source>
</evidence>
<evidence type="ECO:0000313" key="10">
    <source>
        <dbReference type="Proteomes" id="UP000789405"/>
    </source>
</evidence>
<keyword evidence="10" id="KW-1185">Reference proteome</keyword>
<comment type="subcellular location">
    <subcellularLocation>
        <location evidence="1">Nucleus</location>
    </subcellularLocation>
</comment>
<feature type="compositionally biased region" description="Basic and acidic residues" evidence="7">
    <location>
        <begin position="186"/>
        <end position="197"/>
    </location>
</feature>
<evidence type="ECO:0000256" key="7">
    <source>
        <dbReference type="SAM" id="MobiDB-lite"/>
    </source>
</evidence>
<dbReference type="Gene3D" id="1.20.5.170">
    <property type="match status" value="1"/>
</dbReference>
<feature type="compositionally biased region" description="Polar residues" evidence="7">
    <location>
        <begin position="163"/>
        <end position="182"/>
    </location>
</feature>
<evidence type="ECO:0000256" key="5">
    <source>
        <dbReference type="ARBA" id="ARBA00023242"/>
    </source>
</evidence>
<organism evidence="9 10">
    <name type="scientific">Dentiscutata erythropus</name>
    <dbReference type="NCBI Taxonomy" id="1348616"/>
    <lineage>
        <taxon>Eukaryota</taxon>
        <taxon>Fungi</taxon>
        <taxon>Fungi incertae sedis</taxon>
        <taxon>Mucoromycota</taxon>
        <taxon>Glomeromycotina</taxon>
        <taxon>Glomeromycetes</taxon>
        <taxon>Diversisporales</taxon>
        <taxon>Gigasporaceae</taxon>
        <taxon>Dentiscutata</taxon>
    </lineage>
</organism>
<feature type="coiled-coil region" evidence="6">
    <location>
        <begin position="230"/>
        <end position="264"/>
    </location>
</feature>
<name>A0A9N9HXU8_9GLOM</name>
<dbReference type="GO" id="GO:0001228">
    <property type="term" value="F:DNA-binding transcription activator activity, RNA polymerase II-specific"/>
    <property type="evidence" value="ECO:0007669"/>
    <property type="project" value="TreeGrafter"/>
</dbReference>
<dbReference type="PANTHER" id="PTHR13044">
    <property type="entry name" value="ACTIVATING TRANSCRIPTION FACTOR ATF 4/5"/>
    <property type="match status" value="1"/>
</dbReference>
<evidence type="ECO:0000259" key="8">
    <source>
        <dbReference type="PROSITE" id="PS50217"/>
    </source>
</evidence>
<keyword evidence="2" id="KW-0805">Transcription regulation</keyword>
<accession>A0A9N9HXU8</accession>
<keyword evidence="3" id="KW-0238">DNA-binding</keyword>
<protein>
    <submittedName>
        <fullName evidence="9">27566_t:CDS:1</fullName>
    </submittedName>
</protein>
<evidence type="ECO:0000256" key="4">
    <source>
        <dbReference type="ARBA" id="ARBA00023163"/>
    </source>
</evidence>
<dbReference type="InterPro" id="IPR046347">
    <property type="entry name" value="bZIP_sf"/>
</dbReference>
<feature type="region of interest" description="Disordered" evidence="7">
    <location>
        <begin position="273"/>
        <end position="297"/>
    </location>
</feature>
<feature type="domain" description="BZIP" evidence="8">
    <location>
        <begin position="209"/>
        <end position="268"/>
    </location>
</feature>
<dbReference type="GO" id="GO:0005634">
    <property type="term" value="C:nucleus"/>
    <property type="evidence" value="ECO:0007669"/>
    <property type="project" value="UniProtKB-SubCell"/>
</dbReference>
<dbReference type="InterPro" id="IPR004827">
    <property type="entry name" value="bZIP"/>
</dbReference>
<keyword evidence="6" id="KW-0175">Coiled coil</keyword>
<evidence type="ECO:0000256" key="1">
    <source>
        <dbReference type="ARBA" id="ARBA00004123"/>
    </source>
</evidence>
<dbReference type="PANTHER" id="PTHR13044:SF14">
    <property type="entry name" value="CRYPTOCEPHAL, ISOFORM A"/>
    <property type="match status" value="1"/>
</dbReference>
<reference evidence="9" key="1">
    <citation type="submission" date="2021-06" db="EMBL/GenBank/DDBJ databases">
        <authorList>
            <person name="Kallberg Y."/>
            <person name="Tangrot J."/>
            <person name="Rosling A."/>
        </authorList>
    </citation>
    <scope>NUCLEOTIDE SEQUENCE</scope>
    <source>
        <strain evidence="9">MA453B</strain>
    </source>
</reference>
<keyword evidence="4" id="KW-0804">Transcription</keyword>
<evidence type="ECO:0000313" key="9">
    <source>
        <dbReference type="EMBL" id="CAG8711091.1"/>
    </source>
</evidence>
<dbReference type="OrthoDB" id="1939598at2759"/>
<dbReference type="PROSITE" id="PS50217">
    <property type="entry name" value="BZIP"/>
    <property type="match status" value="1"/>
</dbReference>
<dbReference type="EMBL" id="CAJVPY010009655">
    <property type="protein sequence ID" value="CAG8711091.1"/>
    <property type="molecule type" value="Genomic_DNA"/>
</dbReference>
<dbReference type="GO" id="GO:0000977">
    <property type="term" value="F:RNA polymerase II transcription regulatory region sequence-specific DNA binding"/>
    <property type="evidence" value="ECO:0007669"/>
    <property type="project" value="TreeGrafter"/>
</dbReference>
<proteinExistence type="predicted"/>
<keyword evidence="5" id="KW-0539">Nucleus</keyword>
<feature type="region of interest" description="Disordered" evidence="7">
    <location>
        <begin position="127"/>
        <end position="197"/>
    </location>
</feature>